<dbReference type="EMBL" id="JBAGLP010000105">
    <property type="protein sequence ID" value="MEG3613952.1"/>
    <property type="molecule type" value="Genomic_DNA"/>
</dbReference>
<dbReference type="Pfam" id="PF07538">
    <property type="entry name" value="ChW"/>
    <property type="match status" value="1"/>
</dbReference>
<feature type="compositionally biased region" description="Low complexity" evidence="1">
    <location>
        <begin position="38"/>
        <end position="70"/>
    </location>
</feature>
<evidence type="ECO:0008006" key="5">
    <source>
        <dbReference type="Google" id="ProtNLM"/>
    </source>
</evidence>
<proteinExistence type="predicted"/>
<accession>A0ABU7Z3D4</accession>
<sequence>MVLPPSPVSGRPGRSGVVAASAALALTGGMLVPASAVAAEVEPSASPSSSASPSPSAEPEPASTPSVDPSPTSPPSASPSPEPSATASADEATGTKIWVDGQLCGEAMPEVGLDGRDYFEMSIAATLADAGASEAKVAIWLPDGTVKEQWRTEVVDGQIADKTWGTWRYGGDGIHTVAVAAVQEDGTYGDPASCEVDVTWGPQGVVRPAPVLVADAVYATGRSRGGVGVPGAFVVAEPSEANVVAYEYAFTDGPVDDSFTGWTRIEAEPNTVIPFTPTHAGEQRLTISEVNDAGLHGWQFTHGIEVADGDPEPTPPVFTVAEPADEEPDDGRIPVEAVLSREIGTRAMGEVVVRQNDRQVGRAEVELRTQEIVLEQEEVGSGFQTLEVEYRQFPDAEPATVTQQICAAACDFSGGDVTISRIRGELRAEPAGFSPEPAAYTYQWLRDGDPIPGETDERYLTVPTDAGHRITVQATATGPRMNGRTLESAPADLPGYDVGARYGVVTTGDDDLPQIFLDFADGQTAGDPGERRELAAVAVEPTSDTYRVCRGGSPSDGCDLWFEMEGFVQGLGWQGWKRYGQWGNYYVGSVGENRMLKAFRIDAAGPVSEYYDVYYKAFVPQLGGWLGWAKNGERAGARGHGYRVEAVKIKVLPRGQEPGASWTGNAAFYDRWEQSQLTVRPYLEPVGKWWKGQWKSAQIGGHTAGWPKTHKRLDALRVSVDGHRYSGGIKVKARVKGDGWRSFSWNGRTAGSTGRPVTSAYKMTLTGQMAEHYDVYYRVRVDGHGWLGWAKNGGKAGTRSYGERPTSVQVLLVDKGGPRPVSPLRSTASFIR</sequence>
<dbReference type="RefSeq" id="WP_332900815.1">
    <property type="nucleotide sequence ID" value="NZ_JBAGLP010000105.1"/>
</dbReference>
<dbReference type="Gene3D" id="2.60.40.2700">
    <property type="match status" value="1"/>
</dbReference>
<feature type="region of interest" description="Disordered" evidence="1">
    <location>
        <begin position="38"/>
        <end position="91"/>
    </location>
</feature>
<reference evidence="3" key="1">
    <citation type="journal article" date="2024" name="Antonie Van Leeuwenhoek">
        <title>Isoptericola haloaureus sp. nov., a dimorphic actinobacterium isolated from mangrove sediments of southeast India, implicating biosaline agricultural significance through nitrogen fixation and salt tolerance genes.</title>
        <authorList>
            <person name="Prathaban M."/>
            <person name="Prathiviraj R."/>
            <person name="Ravichandran M."/>
            <person name="Natarajan S.D."/>
            <person name="Sobanaa M."/>
            <person name="Hari Krishna Kumar S."/>
            <person name="Chandrasekar V."/>
            <person name="Selvin J."/>
        </authorList>
    </citation>
    <scope>NUCLEOTIDE SEQUENCE</scope>
    <source>
        <strain evidence="3">MP1014</strain>
    </source>
</reference>
<evidence type="ECO:0000256" key="2">
    <source>
        <dbReference type="SAM" id="SignalP"/>
    </source>
</evidence>
<evidence type="ECO:0000313" key="3">
    <source>
        <dbReference type="EMBL" id="MEG3613952.1"/>
    </source>
</evidence>
<gene>
    <name evidence="3" type="ORF">V5O49_02315</name>
</gene>
<feature type="compositionally biased region" description="Pro residues" evidence="1">
    <location>
        <begin position="71"/>
        <end position="82"/>
    </location>
</feature>
<keyword evidence="4" id="KW-1185">Reference proteome</keyword>
<protein>
    <recommendedName>
        <fullName evidence="5">Hydrophobic W protein</fullName>
    </recommendedName>
</protein>
<dbReference type="InterPro" id="IPR006637">
    <property type="entry name" value="ChW"/>
</dbReference>
<name>A0ABU7Z3D4_9MICO</name>
<keyword evidence="2" id="KW-0732">Signal</keyword>
<dbReference type="Proteomes" id="UP001310387">
    <property type="component" value="Unassembled WGS sequence"/>
</dbReference>
<organism evidence="3 4">
    <name type="scientific">Isoptericola haloaureus</name>
    <dbReference type="NCBI Taxonomy" id="1542902"/>
    <lineage>
        <taxon>Bacteria</taxon>
        <taxon>Bacillati</taxon>
        <taxon>Actinomycetota</taxon>
        <taxon>Actinomycetes</taxon>
        <taxon>Micrococcales</taxon>
        <taxon>Promicromonosporaceae</taxon>
        <taxon>Isoptericola</taxon>
    </lineage>
</organism>
<comment type="caution">
    <text evidence="3">The sequence shown here is derived from an EMBL/GenBank/DDBJ whole genome shotgun (WGS) entry which is preliminary data.</text>
</comment>
<feature type="signal peptide" evidence="2">
    <location>
        <begin position="1"/>
        <end position="38"/>
    </location>
</feature>
<reference evidence="3" key="2">
    <citation type="submission" date="2024-02" db="EMBL/GenBank/DDBJ databases">
        <authorList>
            <person name="Prathaban M."/>
            <person name="Mythili R."/>
            <person name="Sharmila Devi N."/>
            <person name="Sobanaa M."/>
            <person name="Prathiviraj R."/>
            <person name="Selvin J."/>
        </authorList>
    </citation>
    <scope>NUCLEOTIDE SEQUENCE</scope>
    <source>
        <strain evidence="3">MP1014</strain>
    </source>
</reference>
<evidence type="ECO:0000313" key="4">
    <source>
        <dbReference type="Proteomes" id="UP001310387"/>
    </source>
</evidence>
<evidence type="ECO:0000256" key="1">
    <source>
        <dbReference type="SAM" id="MobiDB-lite"/>
    </source>
</evidence>
<feature type="chain" id="PRO_5045295787" description="Hydrophobic W protein" evidence="2">
    <location>
        <begin position="39"/>
        <end position="832"/>
    </location>
</feature>